<dbReference type="RefSeq" id="WP_164033478.1">
    <property type="nucleotide sequence ID" value="NZ_JAABOQ010000007.1"/>
</dbReference>
<name>A0A6M0CLI5_9FLAO</name>
<dbReference type="Proteomes" id="UP000474296">
    <property type="component" value="Unassembled WGS sequence"/>
</dbReference>
<keyword evidence="2" id="KW-0732">Signal</keyword>
<proteinExistence type="predicted"/>
<evidence type="ECO:0000256" key="2">
    <source>
        <dbReference type="SAM" id="SignalP"/>
    </source>
</evidence>
<dbReference type="EMBL" id="JAABOQ010000007">
    <property type="protein sequence ID" value="NER18795.1"/>
    <property type="molecule type" value="Genomic_DNA"/>
</dbReference>
<comment type="caution">
    <text evidence="3">The sequence shown here is derived from an EMBL/GenBank/DDBJ whole genome shotgun (WGS) entry which is preliminary data.</text>
</comment>
<keyword evidence="1" id="KW-0175">Coiled coil</keyword>
<evidence type="ECO:0000256" key="1">
    <source>
        <dbReference type="SAM" id="Coils"/>
    </source>
</evidence>
<organism evidence="3 4">
    <name type="scientific">Spongiivirga citrea</name>
    <dbReference type="NCBI Taxonomy" id="1481457"/>
    <lineage>
        <taxon>Bacteria</taxon>
        <taxon>Pseudomonadati</taxon>
        <taxon>Bacteroidota</taxon>
        <taxon>Flavobacteriia</taxon>
        <taxon>Flavobacteriales</taxon>
        <taxon>Flavobacteriaceae</taxon>
        <taxon>Spongiivirga</taxon>
    </lineage>
</organism>
<gene>
    <name evidence="3" type="ORF">GWK10_16370</name>
</gene>
<feature type="chain" id="PRO_5027073394" description="Outer membrane beta-barrel protein" evidence="2">
    <location>
        <begin position="20"/>
        <end position="367"/>
    </location>
</feature>
<evidence type="ECO:0000313" key="4">
    <source>
        <dbReference type="Proteomes" id="UP000474296"/>
    </source>
</evidence>
<protein>
    <recommendedName>
        <fullName evidence="5">Outer membrane beta-barrel protein</fullName>
    </recommendedName>
</protein>
<sequence length="367" mass="42989">MRHLLLIVVSCLFIVGAVAQEQPQDKIKTLKKERSLVASEEREALKKEVEVINERLNKKEITLEEAQALKKEAARVRALNIENRIAILDNQIALLERQLPRTVSPTKESTGEWVYLNEEKTYTKKNNYDNERSERVYRSNDDRFWSINGNNFRYDRRTYSQFVVAVGLNNTIIDGEELGDSPYKFVGSRFLELGWAWRTRVFDNTNWLRFKYGISFQWNGLKPDNNQYFVDNNGTIALEEFSEELNKSKFRTDNLVVPVHFEFGSSSKRERDDYVRYYTRRHFKIGVGGYAGFNIGTRQKLKYRRDGDRVKDKIKRDYQVNKLVYGLSAYAAIGTVGVYAKYDLNPLFKDQVIEQRNISVGVRFDMD</sequence>
<evidence type="ECO:0000313" key="3">
    <source>
        <dbReference type="EMBL" id="NER18795.1"/>
    </source>
</evidence>
<dbReference type="AlphaFoldDB" id="A0A6M0CLI5"/>
<evidence type="ECO:0008006" key="5">
    <source>
        <dbReference type="Google" id="ProtNLM"/>
    </source>
</evidence>
<keyword evidence="4" id="KW-1185">Reference proteome</keyword>
<feature type="coiled-coil region" evidence="1">
    <location>
        <begin position="42"/>
        <end position="98"/>
    </location>
</feature>
<reference evidence="3 4" key="1">
    <citation type="submission" date="2020-01" db="EMBL/GenBank/DDBJ databases">
        <title>Spongiivirga citrea KCTC 32990T.</title>
        <authorList>
            <person name="Wang G."/>
        </authorList>
    </citation>
    <scope>NUCLEOTIDE SEQUENCE [LARGE SCALE GENOMIC DNA]</scope>
    <source>
        <strain evidence="3 4">KCTC 32990</strain>
    </source>
</reference>
<feature type="signal peptide" evidence="2">
    <location>
        <begin position="1"/>
        <end position="19"/>
    </location>
</feature>
<accession>A0A6M0CLI5</accession>